<evidence type="ECO:0000259" key="1">
    <source>
        <dbReference type="Pfam" id="PF08279"/>
    </source>
</evidence>
<proteinExistence type="predicted"/>
<dbReference type="Gene3D" id="1.10.10.10">
    <property type="entry name" value="Winged helix-like DNA-binding domain superfamily/Winged helix DNA-binding domain"/>
    <property type="match status" value="1"/>
</dbReference>
<dbReference type="InterPro" id="IPR036390">
    <property type="entry name" value="WH_DNA-bd_sf"/>
</dbReference>
<organism evidence="3 4">
    <name type="scientific">Chromobacterium vaccinii</name>
    <dbReference type="NCBI Taxonomy" id="1108595"/>
    <lineage>
        <taxon>Bacteria</taxon>
        <taxon>Pseudomonadati</taxon>
        <taxon>Pseudomonadota</taxon>
        <taxon>Betaproteobacteria</taxon>
        <taxon>Neisseriales</taxon>
        <taxon>Chromobacteriaceae</taxon>
        <taxon>Chromobacterium</taxon>
    </lineage>
</organism>
<dbReference type="PANTHER" id="PTHR34580">
    <property type="match status" value="1"/>
</dbReference>
<dbReference type="Pfam" id="PF08279">
    <property type="entry name" value="HTH_11"/>
    <property type="match status" value="1"/>
</dbReference>
<feature type="domain" description="WYL" evidence="2">
    <location>
        <begin position="137"/>
        <end position="201"/>
    </location>
</feature>
<protein>
    <submittedName>
        <fullName evidence="3">DNA-binding transcriptional regulator</fullName>
    </submittedName>
</protein>
<dbReference type="AlphaFoldDB" id="A0A1D9LIM6"/>
<dbReference type="GeneID" id="68842403"/>
<dbReference type="InterPro" id="IPR036388">
    <property type="entry name" value="WH-like_DNA-bd_sf"/>
</dbReference>
<dbReference type="Pfam" id="PF13280">
    <property type="entry name" value="WYL"/>
    <property type="match status" value="1"/>
</dbReference>
<accession>A0A1D9LIM6</accession>
<dbReference type="InterPro" id="IPR026881">
    <property type="entry name" value="WYL_dom"/>
</dbReference>
<dbReference type="PANTHER" id="PTHR34580:SF3">
    <property type="entry name" value="PROTEIN PAFB"/>
    <property type="match status" value="1"/>
</dbReference>
<dbReference type="PROSITE" id="PS52050">
    <property type="entry name" value="WYL"/>
    <property type="match status" value="1"/>
</dbReference>
<feature type="domain" description="Helix-turn-helix type 11" evidence="1">
    <location>
        <begin position="6"/>
        <end position="59"/>
    </location>
</feature>
<evidence type="ECO:0000313" key="4">
    <source>
        <dbReference type="Proteomes" id="UP000178776"/>
    </source>
</evidence>
<dbReference type="InterPro" id="IPR051534">
    <property type="entry name" value="CBASS_pafABC_assoc_protein"/>
</dbReference>
<keyword evidence="3" id="KW-0238">DNA-binding</keyword>
<dbReference type="Proteomes" id="UP000178776">
    <property type="component" value="Chromosome"/>
</dbReference>
<reference evidence="3 4" key="1">
    <citation type="submission" date="2016-10" db="EMBL/GenBank/DDBJ databases">
        <title>Chromobacterium muskegensis sp. nov., an insecticidal bacterium isolated from Sphagnum bogs.</title>
        <authorList>
            <person name="Sparks M.E."/>
            <person name="Blackburn M.B."/>
            <person name="Gundersen-Rindal D.E."/>
            <person name="Mitchell A."/>
            <person name="Farrar R."/>
            <person name="Kuhar D."/>
        </authorList>
    </citation>
    <scope>NUCLEOTIDE SEQUENCE [LARGE SCALE GENOMIC DNA]</scope>
    <source>
        <strain evidence="3 4">21-1</strain>
    </source>
</reference>
<sequence>MRKAERLFQLVNLIRARQPITAAELAERLSVSVRSIYRYIDDLSVNGIPVYGEAGVGYRLEENFELPPLTLNSAELEALTLAMDMLSRAVGNDLSRAAQSLLAKIYASLPDARASDGEGAVLAFTEPFDDAHKARWDQLRLAIAERAALDIDYFSLAQARTRRTVFPLGLLYWGGKWTLVAWCGLRGDYRSFRVDLIQALRRTESPPPPSHASLADYLRRQQQAWRREHATDNTLSAGAF</sequence>
<name>A0A1D9LIM6_9NEIS</name>
<dbReference type="SUPFAM" id="SSF46785">
    <property type="entry name" value="Winged helix' DNA-binding domain"/>
    <property type="match status" value="1"/>
</dbReference>
<dbReference type="RefSeq" id="WP_070980351.1">
    <property type="nucleotide sequence ID" value="NZ_CP017707.1"/>
</dbReference>
<evidence type="ECO:0000313" key="3">
    <source>
        <dbReference type="EMBL" id="AOZ51073.1"/>
    </source>
</evidence>
<evidence type="ECO:0000259" key="2">
    <source>
        <dbReference type="Pfam" id="PF13280"/>
    </source>
</evidence>
<dbReference type="KEGG" id="cvc:BKX93_14440"/>
<dbReference type="InterPro" id="IPR013196">
    <property type="entry name" value="HTH_11"/>
</dbReference>
<dbReference type="EMBL" id="CP017707">
    <property type="protein sequence ID" value="AOZ51073.1"/>
    <property type="molecule type" value="Genomic_DNA"/>
</dbReference>
<dbReference type="GO" id="GO:0003677">
    <property type="term" value="F:DNA binding"/>
    <property type="evidence" value="ECO:0007669"/>
    <property type="project" value="UniProtKB-KW"/>
</dbReference>
<dbReference type="STRING" id="1108595.BKX93_14440"/>
<gene>
    <name evidence="3" type="ORF">BKX93_14440</name>
</gene>